<evidence type="ECO:0000256" key="3">
    <source>
        <dbReference type="ARBA" id="ARBA00022989"/>
    </source>
</evidence>
<sequence length="239" mass="27648">MINTESSLNSLFVGVKYKILVLRSLLLSLCIYGCLDYCLPQEIRDYIASVHGGKYLYLTNMCLYFTVGTLVVGMSVRYFSCKGLVVSYINLVSVVLPLELLVTVLFWTLFLIDPTLVRDKDLYEQGVRVDLLSDLSMHLFPFIALLLEQYDIKIVREKSHVLFFSIFCVFYFLLCLAFSRANGFWVYPILDKLSPVGKIMLFAFSNLFVVAFYELFVFLSSKKTFFIFSKDSKREIEKK</sequence>
<keyword evidence="3 5" id="KW-1133">Transmembrane helix</keyword>
<name>A0A9P6KZS3_9MICR</name>
<evidence type="ECO:0000256" key="2">
    <source>
        <dbReference type="ARBA" id="ARBA00022692"/>
    </source>
</evidence>
<keyword evidence="2 5" id="KW-0812">Transmembrane</keyword>
<dbReference type="AlphaFoldDB" id="A0A9P6KZS3"/>
<dbReference type="GO" id="GO:0012505">
    <property type="term" value="C:endomembrane system"/>
    <property type="evidence" value="ECO:0007669"/>
    <property type="project" value="UniProtKB-SubCell"/>
</dbReference>
<dbReference type="PANTHER" id="PTHR10989:SF16">
    <property type="entry name" value="AT02829P-RELATED"/>
    <property type="match status" value="1"/>
</dbReference>
<feature type="transmembrane region" description="Helical" evidence="5">
    <location>
        <begin position="199"/>
        <end position="219"/>
    </location>
</feature>
<gene>
    <name evidence="6" type="ORF">NGRA_0232</name>
</gene>
<feature type="transmembrane region" description="Helical" evidence="5">
    <location>
        <begin position="159"/>
        <end position="179"/>
    </location>
</feature>
<feature type="transmembrane region" description="Helical" evidence="5">
    <location>
        <begin position="88"/>
        <end position="111"/>
    </location>
</feature>
<dbReference type="GO" id="GO:0016020">
    <property type="term" value="C:membrane"/>
    <property type="evidence" value="ECO:0007669"/>
    <property type="project" value="InterPro"/>
</dbReference>
<keyword evidence="7" id="KW-1185">Reference proteome</keyword>
<comment type="subcellular location">
    <subcellularLocation>
        <location evidence="1">Endomembrane system</location>
        <topology evidence="1">Multi-pass membrane protein</topology>
    </subcellularLocation>
</comment>
<proteinExistence type="predicted"/>
<keyword evidence="4 5" id="KW-0472">Membrane</keyword>
<evidence type="ECO:0000256" key="1">
    <source>
        <dbReference type="ARBA" id="ARBA00004127"/>
    </source>
</evidence>
<reference evidence="6 7" key="1">
    <citation type="journal article" date="2020" name="Genome Biol. Evol.">
        <title>Comparative genomics of strictly vertically transmitted, feminizing microsporidia endosymbionts of amphipod crustaceans.</title>
        <authorList>
            <person name="Cormier A."/>
            <person name="Chebbi M.A."/>
            <person name="Giraud I."/>
            <person name="Wattier R."/>
            <person name="Teixeira M."/>
            <person name="Gilbert C."/>
            <person name="Rigaud T."/>
            <person name="Cordaux R."/>
        </authorList>
    </citation>
    <scope>NUCLEOTIDE SEQUENCE [LARGE SCALE GENOMIC DNA]</scope>
    <source>
        <strain evidence="6 7">Ou3-Ou53</strain>
    </source>
</reference>
<feature type="transmembrane region" description="Helical" evidence="5">
    <location>
        <begin position="20"/>
        <end position="43"/>
    </location>
</feature>
<evidence type="ECO:0000256" key="5">
    <source>
        <dbReference type="SAM" id="Phobius"/>
    </source>
</evidence>
<dbReference type="PANTHER" id="PTHR10989">
    <property type="entry name" value="ANDROGEN-INDUCED PROTEIN 1-RELATED"/>
    <property type="match status" value="1"/>
</dbReference>
<evidence type="ECO:0000313" key="6">
    <source>
        <dbReference type="EMBL" id="KAF9764843.1"/>
    </source>
</evidence>
<accession>A0A9P6KZS3</accession>
<organism evidence="6 7">
    <name type="scientific">Nosema granulosis</name>
    <dbReference type="NCBI Taxonomy" id="83296"/>
    <lineage>
        <taxon>Eukaryota</taxon>
        <taxon>Fungi</taxon>
        <taxon>Fungi incertae sedis</taxon>
        <taxon>Microsporidia</taxon>
        <taxon>Nosematidae</taxon>
        <taxon>Nosema</taxon>
    </lineage>
</organism>
<evidence type="ECO:0000256" key="4">
    <source>
        <dbReference type="ARBA" id="ARBA00023136"/>
    </source>
</evidence>
<evidence type="ECO:0000313" key="7">
    <source>
        <dbReference type="Proteomes" id="UP000740883"/>
    </source>
</evidence>
<dbReference type="OrthoDB" id="2190919at2759"/>
<dbReference type="Pfam" id="PF04750">
    <property type="entry name" value="Far-17a_AIG1"/>
    <property type="match status" value="1"/>
</dbReference>
<feature type="transmembrane region" description="Helical" evidence="5">
    <location>
        <begin position="55"/>
        <end position="76"/>
    </location>
</feature>
<dbReference type="Proteomes" id="UP000740883">
    <property type="component" value="Unassembled WGS sequence"/>
</dbReference>
<dbReference type="InterPro" id="IPR006838">
    <property type="entry name" value="ADTRP_AIG1"/>
</dbReference>
<dbReference type="EMBL" id="SBJO01000007">
    <property type="protein sequence ID" value="KAF9764843.1"/>
    <property type="molecule type" value="Genomic_DNA"/>
</dbReference>
<protein>
    <submittedName>
        <fullName evidence="6">UPF0641 membrane protein</fullName>
    </submittedName>
</protein>
<comment type="caution">
    <text evidence="6">The sequence shown here is derived from an EMBL/GenBank/DDBJ whole genome shotgun (WGS) entry which is preliminary data.</text>
</comment>